<protein>
    <submittedName>
        <fullName evidence="1">Holo-[acyl-carrier-protein] synthase</fullName>
    </submittedName>
</protein>
<evidence type="ECO:0000313" key="2">
    <source>
        <dbReference type="Proteomes" id="UP000325081"/>
    </source>
</evidence>
<name>A0A5A7R295_STRAF</name>
<gene>
    <name evidence="1" type="ORF">STAS_28910</name>
</gene>
<dbReference type="EMBL" id="BKCP01009737">
    <property type="protein sequence ID" value="GER51516.1"/>
    <property type="molecule type" value="Genomic_DNA"/>
</dbReference>
<organism evidence="1 2">
    <name type="scientific">Striga asiatica</name>
    <name type="common">Asiatic witchweed</name>
    <name type="synonym">Buchnera asiatica</name>
    <dbReference type="NCBI Taxonomy" id="4170"/>
    <lineage>
        <taxon>Eukaryota</taxon>
        <taxon>Viridiplantae</taxon>
        <taxon>Streptophyta</taxon>
        <taxon>Embryophyta</taxon>
        <taxon>Tracheophyta</taxon>
        <taxon>Spermatophyta</taxon>
        <taxon>Magnoliopsida</taxon>
        <taxon>eudicotyledons</taxon>
        <taxon>Gunneridae</taxon>
        <taxon>Pentapetalae</taxon>
        <taxon>asterids</taxon>
        <taxon>lamiids</taxon>
        <taxon>Lamiales</taxon>
        <taxon>Orobanchaceae</taxon>
        <taxon>Buchnereae</taxon>
        <taxon>Striga</taxon>
    </lineage>
</organism>
<dbReference type="AlphaFoldDB" id="A0A5A7R295"/>
<keyword evidence="2" id="KW-1185">Reference proteome</keyword>
<evidence type="ECO:0000313" key="1">
    <source>
        <dbReference type="EMBL" id="GER51516.1"/>
    </source>
</evidence>
<reference evidence="2" key="1">
    <citation type="journal article" date="2019" name="Curr. Biol.">
        <title>Genome Sequence of Striga asiatica Provides Insight into the Evolution of Plant Parasitism.</title>
        <authorList>
            <person name="Yoshida S."/>
            <person name="Kim S."/>
            <person name="Wafula E.K."/>
            <person name="Tanskanen J."/>
            <person name="Kim Y.M."/>
            <person name="Honaas L."/>
            <person name="Yang Z."/>
            <person name="Spallek T."/>
            <person name="Conn C.E."/>
            <person name="Ichihashi Y."/>
            <person name="Cheong K."/>
            <person name="Cui S."/>
            <person name="Der J.P."/>
            <person name="Gundlach H."/>
            <person name="Jiao Y."/>
            <person name="Hori C."/>
            <person name="Ishida J.K."/>
            <person name="Kasahara H."/>
            <person name="Kiba T."/>
            <person name="Kim M.S."/>
            <person name="Koo N."/>
            <person name="Laohavisit A."/>
            <person name="Lee Y.H."/>
            <person name="Lumba S."/>
            <person name="McCourt P."/>
            <person name="Mortimer J.C."/>
            <person name="Mutuku J.M."/>
            <person name="Nomura T."/>
            <person name="Sasaki-Sekimoto Y."/>
            <person name="Seto Y."/>
            <person name="Wang Y."/>
            <person name="Wakatake T."/>
            <person name="Sakakibara H."/>
            <person name="Demura T."/>
            <person name="Yamaguchi S."/>
            <person name="Yoneyama K."/>
            <person name="Manabe R.I."/>
            <person name="Nelson D.C."/>
            <person name="Schulman A.H."/>
            <person name="Timko M.P."/>
            <person name="dePamphilis C.W."/>
            <person name="Choi D."/>
            <person name="Shirasu K."/>
        </authorList>
    </citation>
    <scope>NUCLEOTIDE SEQUENCE [LARGE SCALE GENOMIC DNA]</scope>
    <source>
        <strain evidence="2">cv. UVA1</strain>
    </source>
</reference>
<proteinExistence type="predicted"/>
<comment type="caution">
    <text evidence="1">The sequence shown here is derived from an EMBL/GenBank/DDBJ whole genome shotgun (WGS) entry which is preliminary data.</text>
</comment>
<sequence>MSNLSDGVVCQLPALKKTYLCEREGDNFTGLERIISKLEKEHHPNRKKDPSFCYKKLRVKPYSPSTQEHNLPSSLHSAVPIPSVHQFQKTNQTNIIQTLTVIVLADKNGRQIPKRGHIQSLKQLTLIGRSISVSGERDIIILTILLRKSQSTAQRDLSPENSMDAVKSALLPVEMHRAPFPLGAIVLSPMRGDRGCVGGEGERCRR</sequence>
<dbReference type="Proteomes" id="UP000325081">
    <property type="component" value="Unassembled WGS sequence"/>
</dbReference>
<accession>A0A5A7R295</accession>